<proteinExistence type="predicted"/>
<evidence type="ECO:0000313" key="5">
    <source>
        <dbReference type="Proteomes" id="UP000747110"/>
    </source>
</evidence>
<dbReference type="Proteomes" id="UP000747110">
    <property type="component" value="Unassembled WGS sequence"/>
</dbReference>
<accession>A0A8J4G282</accession>
<dbReference type="Proteomes" id="UP000722791">
    <property type="component" value="Unassembled WGS sequence"/>
</dbReference>
<evidence type="ECO:0000313" key="3">
    <source>
        <dbReference type="EMBL" id="GIL98834.1"/>
    </source>
</evidence>
<name>A0A8J4G282_9CHLO</name>
<feature type="compositionally biased region" description="Acidic residues" evidence="1">
    <location>
        <begin position="306"/>
        <end position="316"/>
    </location>
</feature>
<evidence type="ECO:0000313" key="2">
    <source>
        <dbReference type="EMBL" id="GIL72359.1"/>
    </source>
</evidence>
<sequence length="496" mass="50869">MASATEANTTSGTALPGLEHLRDNVKNWEASVRTLSFTATAIAESVGAGIAAQALGSCDPQPESALKRGGPAASPLGAPPQLGSSQMPTLMLSGSHLKAGRVFIVANLQGAYYTLLEFLSRHKFDFRSDNLLHLGNLVAPPITEAVAAVAAPGCVGGGSSGGGSSSPPEALQPGPSRRLRNSTSVLKFVRRHGGLGPMGGHECLALLLAARANRKWALQQLEEERRLAALLLAQKQQQVAKAGPMVGCIKPLSTLSGRCSALSLQLAGAAATAAAAPAAPAWRTSAAATSVENWLGPDCSSQSDSSDGDSDSDDEMDVDMVAAPWTPHRGESALRPSAPAAAAAMTTAVGVTMLPSSATNGLPLNNADLVQMLSMPACVVLEPYGVRLQHAGPADAADVAAAAATAEARRYHTLFSHRRPCGGAAATNTGGVGVVNSYFTGVASSRDVVRFAVLPPLRTLQRLSPGFGAKMAAAVAPSREELMLDILEEPVSELDT</sequence>
<feature type="region of interest" description="Disordered" evidence="1">
    <location>
        <begin position="157"/>
        <end position="179"/>
    </location>
</feature>
<organism evidence="3 4">
    <name type="scientific">Volvox reticuliferus</name>
    <dbReference type="NCBI Taxonomy" id="1737510"/>
    <lineage>
        <taxon>Eukaryota</taxon>
        <taxon>Viridiplantae</taxon>
        <taxon>Chlorophyta</taxon>
        <taxon>core chlorophytes</taxon>
        <taxon>Chlorophyceae</taxon>
        <taxon>CS clade</taxon>
        <taxon>Chlamydomonadales</taxon>
        <taxon>Volvocaceae</taxon>
        <taxon>Volvox</taxon>
    </lineage>
</organism>
<reference evidence="3" key="1">
    <citation type="journal article" date="2021" name="Proc. Natl. Acad. Sci. U.S.A.">
        <title>Three genomes in the algal genus Volvox reveal the fate of a haploid sex-determining region after a transition to homothallism.</title>
        <authorList>
            <person name="Yamamoto K."/>
            <person name="Hamaji T."/>
            <person name="Kawai-Toyooka H."/>
            <person name="Matsuzaki R."/>
            <person name="Takahashi F."/>
            <person name="Nishimura Y."/>
            <person name="Kawachi M."/>
            <person name="Noguchi H."/>
            <person name="Minakuchi Y."/>
            <person name="Umen J.G."/>
            <person name="Toyoda A."/>
            <person name="Nozaki H."/>
        </authorList>
    </citation>
    <scope>NUCLEOTIDE SEQUENCE</scope>
    <source>
        <strain evidence="3">NIES-3785</strain>
        <strain evidence="2">NIES-3786</strain>
    </source>
</reference>
<feature type="region of interest" description="Disordered" evidence="1">
    <location>
        <begin position="60"/>
        <end position="87"/>
    </location>
</feature>
<comment type="caution">
    <text evidence="3">The sequence shown here is derived from an EMBL/GenBank/DDBJ whole genome shotgun (WGS) entry which is preliminary data.</text>
</comment>
<protein>
    <submittedName>
        <fullName evidence="3">Uncharacterized protein</fullName>
    </submittedName>
</protein>
<feature type="region of interest" description="Disordered" evidence="1">
    <location>
        <begin position="293"/>
        <end position="316"/>
    </location>
</feature>
<feature type="compositionally biased region" description="Low complexity" evidence="1">
    <location>
        <begin position="69"/>
        <end position="83"/>
    </location>
</feature>
<evidence type="ECO:0000313" key="4">
    <source>
        <dbReference type="Proteomes" id="UP000722791"/>
    </source>
</evidence>
<dbReference type="AlphaFoldDB" id="A0A8J4G282"/>
<dbReference type="OrthoDB" id="544875at2759"/>
<evidence type="ECO:0000256" key="1">
    <source>
        <dbReference type="SAM" id="MobiDB-lite"/>
    </source>
</evidence>
<dbReference type="EMBL" id="BNCQ01000006">
    <property type="protein sequence ID" value="GIL98834.1"/>
    <property type="molecule type" value="Genomic_DNA"/>
</dbReference>
<keyword evidence="5" id="KW-1185">Reference proteome</keyword>
<gene>
    <name evidence="2" type="ORF">Vretifemale_2722</name>
    <name evidence="3" type="ORF">Vretimale_4136</name>
</gene>
<dbReference type="EMBL" id="BNCP01000004">
    <property type="protein sequence ID" value="GIL72359.1"/>
    <property type="molecule type" value="Genomic_DNA"/>
</dbReference>